<dbReference type="PANTHER" id="PTHR43364">
    <property type="entry name" value="NADH-SPECIFIC METHYLGLYOXAL REDUCTASE-RELATED"/>
    <property type="match status" value="1"/>
</dbReference>
<dbReference type="InterPro" id="IPR023210">
    <property type="entry name" value="NADP_OxRdtase_dom"/>
</dbReference>
<evidence type="ECO:0000256" key="1">
    <source>
        <dbReference type="ARBA" id="ARBA00023002"/>
    </source>
</evidence>
<gene>
    <name evidence="3" type="ORF">ASILVAE211_25065</name>
</gene>
<keyword evidence="4" id="KW-1185">Reference proteome</keyword>
<evidence type="ECO:0000313" key="3">
    <source>
        <dbReference type="EMBL" id="MCB8878471.1"/>
    </source>
</evidence>
<dbReference type="Proteomes" id="UP000708298">
    <property type="component" value="Unassembled WGS sequence"/>
</dbReference>
<dbReference type="GO" id="GO:0016491">
    <property type="term" value="F:oxidoreductase activity"/>
    <property type="evidence" value="ECO:0007669"/>
    <property type="project" value="UniProtKB-KW"/>
</dbReference>
<dbReference type="GO" id="GO:0005829">
    <property type="term" value="C:cytosol"/>
    <property type="evidence" value="ECO:0007669"/>
    <property type="project" value="TreeGrafter"/>
</dbReference>
<keyword evidence="1" id="KW-0560">Oxidoreductase</keyword>
<reference evidence="3" key="2">
    <citation type="submission" date="2021-01" db="EMBL/GenBank/DDBJ databases">
        <authorList>
            <person name="Mieszkin S."/>
            <person name="Pouder E."/>
            <person name="Alain K."/>
        </authorList>
    </citation>
    <scope>NUCLEOTIDE SEQUENCE</scope>
    <source>
        <strain evidence="3">HW T2.11</strain>
    </source>
</reference>
<proteinExistence type="predicted"/>
<sequence length="359" mass="39548">MEYRQLGRSGLKISTITMGTMTFGGVGWAQTVGDLGVNEARRLVDLCLDAGVNLIDTADAYSQGLCEEILGEIIGGPRKRGVLIATKARFPMGDGPNQAGLSRQHLVAACEASLRRMKTDVIDLYQVHEWDGLTPLEETMEALDTLIRQGKIRYIGCSNFSGWHIMKALGVSERERYQRFVSQQIHYTLEARDAENELIPISIDQGLGILVWSPLAGGLLSGKHRRNQKTPEGTRQFAGWTEPPIRDEDRLWTIVDALVEVADGRGVSAAQVALAWLLGRPGITSVVAGGRNEAQFKDNLAAASLKLSDEEKIKLDKVSLPWLQYPYWHQRNTASDRLSKADLSLLAPHIVTLPDPANL</sequence>
<feature type="domain" description="NADP-dependent oxidoreductase" evidence="2">
    <location>
        <begin position="16"/>
        <end position="318"/>
    </location>
</feature>
<dbReference type="InterPro" id="IPR036812">
    <property type="entry name" value="NAD(P)_OxRdtase_dom_sf"/>
</dbReference>
<dbReference type="CDD" id="cd19091">
    <property type="entry name" value="AKR_PsAKR"/>
    <property type="match status" value="1"/>
</dbReference>
<organism evidence="3 4">
    <name type="scientific">Acidisoma silvae</name>
    <dbReference type="NCBI Taxonomy" id="2802396"/>
    <lineage>
        <taxon>Bacteria</taxon>
        <taxon>Pseudomonadati</taxon>
        <taxon>Pseudomonadota</taxon>
        <taxon>Alphaproteobacteria</taxon>
        <taxon>Acetobacterales</taxon>
        <taxon>Acidocellaceae</taxon>
        <taxon>Acidisoma</taxon>
    </lineage>
</organism>
<dbReference type="PANTHER" id="PTHR43364:SF18">
    <property type="entry name" value="OXIDOREDUCTASE"/>
    <property type="match status" value="1"/>
</dbReference>
<dbReference type="RefSeq" id="WP_227324115.1">
    <property type="nucleotide sequence ID" value="NZ_JAESVB010000038.1"/>
</dbReference>
<reference evidence="3" key="1">
    <citation type="journal article" date="2021" name="Microorganisms">
        <title>Acidisoma silvae sp. nov. and Acidisomacellulosilytica sp. nov., Two Acidophilic Bacteria Isolated from Decaying Wood, Hydrolyzing Cellulose and Producing Poly-3-hydroxybutyrate.</title>
        <authorList>
            <person name="Mieszkin S."/>
            <person name="Pouder E."/>
            <person name="Uroz S."/>
            <person name="Simon-Colin C."/>
            <person name="Alain K."/>
        </authorList>
    </citation>
    <scope>NUCLEOTIDE SEQUENCE</scope>
    <source>
        <strain evidence="3">HW T2.11</strain>
    </source>
</reference>
<name>A0A963YWW0_9PROT</name>
<dbReference type="Gene3D" id="3.20.20.100">
    <property type="entry name" value="NADP-dependent oxidoreductase domain"/>
    <property type="match status" value="1"/>
</dbReference>
<evidence type="ECO:0000313" key="4">
    <source>
        <dbReference type="Proteomes" id="UP000708298"/>
    </source>
</evidence>
<dbReference type="InterPro" id="IPR050523">
    <property type="entry name" value="AKR_Detox_Biosynth"/>
</dbReference>
<dbReference type="AlphaFoldDB" id="A0A963YWW0"/>
<comment type="caution">
    <text evidence="3">The sequence shown here is derived from an EMBL/GenBank/DDBJ whole genome shotgun (WGS) entry which is preliminary data.</text>
</comment>
<dbReference type="FunFam" id="3.20.20.100:FF:000004">
    <property type="entry name" value="Oxidoreductase, aldo/keto reductase"/>
    <property type="match status" value="1"/>
</dbReference>
<protein>
    <submittedName>
        <fullName evidence="3">Aldo/keto reductase</fullName>
    </submittedName>
</protein>
<accession>A0A963YWW0</accession>
<dbReference type="SUPFAM" id="SSF51430">
    <property type="entry name" value="NAD(P)-linked oxidoreductase"/>
    <property type="match status" value="1"/>
</dbReference>
<dbReference type="Pfam" id="PF00248">
    <property type="entry name" value="Aldo_ket_red"/>
    <property type="match status" value="1"/>
</dbReference>
<dbReference type="EMBL" id="JAESVB010000038">
    <property type="protein sequence ID" value="MCB8878471.1"/>
    <property type="molecule type" value="Genomic_DNA"/>
</dbReference>
<evidence type="ECO:0000259" key="2">
    <source>
        <dbReference type="Pfam" id="PF00248"/>
    </source>
</evidence>